<organism evidence="2 3">
    <name type="scientific">Protopolystoma xenopodis</name>
    <dbReference type="NCBI Taxonomy" id="117903"/>
    <lineage>
        <taxon>Eukaryota</taxon>
        <taxon>Metazoa</taxon>
        <taxon>Spiralia</taxon>
        <taxon>Lophotrochozoa</taxon>
        <taxon>Platyhelminthes</taxon>
        <taxon>Monogenea</taxon>
        <taxon>Polyopisthocotylea</taxon>
        <taxon>Polystomatidea</taxon>
        <taxon>Polystomatidae</taxon>
        <taxon>Protopolystoma</taxon>
    </lineage>
</organism>
<comment type="caution">
    <text evidence="2">The sequence shown here is derived from an EMBL/GenBank/DDBJ whole genome shotgun (WGS) entry which is preliminary data.</text>
</comment>
<protein>
    <submittedName>
        <fullName evidence="2">Uncharacterized protein</fullName>
    </submittedName>
</protein>
<evidence type="ECO:0000313" key="2">
    <source>
        <dbReference type="EMBL" id="VEL40899.1"/>
    </source>
</evidence>
<reference evidence="2" key="1">
    <citation type="submission" date="2018-11" db="EMBL/GenBank/DDBJ databases">
        <authorList>
            <consortium name="Pathogen Informatics"/>
        </authorList>
    </citation>
    <scope>NUCLEOTIDE SEQUENCE</scope>
</reference>
<gene>
    <name evidence="2" type="ORF">PXEA_LOCUS34339</name>
</gene>
<dbReference type="AlphaFoldDB" id="A0A448XNC2"/>
<sequence>MGIAQLAENRASSLLRTTNKKPNTERDQMIPLWHNYIVMGCCIAPSSTGVRVLEPLSVGRSSSLSVRNVKQNQMHQRSPQYCQFQPSVQQPNLQQQQHSHKYHLQKPQPHHRPE</sequence>
<evidence type="ECO:0000256" key="1">
    <source>
        <dbReference type="SAM" id="MobiDB-lite"/>
    </source>
</evidence>
<name>A0A448XNC2_9PLAT</name>
<dbReference type="EMBL" id="CAAALY010266939">
    <property type="protein sequence ID" value="VEL40899.1"/>
    <property type="molecule type" value="Genomic_DNA"/>
</dbReference>
<feature type="region of interest" description="Disordered" evidence="1">
    <location>
        <begin position="86"/>
        <end position="114"/>
    </location>
</feature>
<dbReference type="Proteomes" id="UP000784294">
    <property type="component" value="Unassembled WGS sequence"/>
</dbReference>
<evidence type="ECO:0000313" key="3">
    <source>
        <dbReference type="Proteomes" id="UP000784294"/>
    </source>
</evidence>
<feature type="compositionally biased region" description="Basic residues" evidence="1">
    <location>
        <begin position="98"/>
        <end position="114"/>
    </location>
</feature>
<accession>A0A448XNC2</accession>
<feature type="compositionally biased region" description="Low complexity" evidence="1">
    <location>
        <begin position="86"/>
        <end position="97"/>
    </location>
</feature>
<proteinExistence type="predicted"/>
<keyword evidence="3" id="KW-1185">Reference proteome</keyword>